<evidence type="ECO:0000313" key="1">
    <source>
        <dbReference type="Proteomes" id="UP000095286"/>
    </source>
</evidence>
<sequence length="125" mass="13676">MTSVPTLCCFTSIDSHYSIKGAAAVCGIGTDHCFNIPTDDVGRMIPEALEEKIIECKDQGLHPFFVCATAGTTVYGAWDPLTRISEICKTHNMWFHVDAAWGGGLMLSPEHRYKLNGIEKANSIV</sequence>
<protein>
    <submittedName>
        <fullName evidence="2">Glutamate decarboxylase</fullName>
    </submittedName>
</protein>
<dbReference type="WBParaSite" id="RSKR_0000215800.1">
    <property type="protein sequence ID" value="RSKR_0000215800.1"/>
    <property type="gene ID" value="RSKR_0000215800"/>
</dbReference>
<name>A0AC35TMR5_9BILA</name>
<reference evidence="2" key="1">
    <citation type="submission" date="2016-11" db="UniProtKB">
        <authorList>
            <consortium name="WormBaseParasite"/>
        </authorList>
    </citation>
    <scope>IDENTIFICATION</scope>
    <source>
        <strain evidence="2">KR3021</strain>
    </source>
</reference>
<organism evidence="1 2">
    <name type="scientific">Rhabditophanes sp. KR3021</name>
    <dbReference type="NCBI Taxonomy" id="114890"/>
    <lineage>
        <taxon>Eukaryota</taxon>
        <taxon>Metazoa</taxon>
        <taxon>Ecdysozoa</taxon>
        <taxon>Nematoda</taxon>
        <taxon>Chromadorea</taxon>
        <taxon>Rhabditida</taxon>
        <taxon>Tylenchina</taxon>
        <taxon>Panagrolaimomorpha</taxon>
        <taxon>Strongyloidoidea</taxon>
        <taxon>Alloionematidae</taxon>
        <taxon>Rhabditophanes</taxon>
    </lineage>
</organism>
<accession>A0AC35TMR5</accession>
<proteinExistence type="predicted"/>
<evidence type="ECO:0000313" key="2">
    <source>
        <dbReference type="WBParaSite" id="RSKR_0000215800.1"/>
    </source>
</evidence>
<dbReference type="Proteomes" id="UP000095286">
    <property type="component" value="Unplaced"/>
</dbReference>